<evidence type="ECO:0000256" key="5">
    <source>
        <dbReference type="PIRNR" id="PIRNR017302"/>
    </source>
</evidence>
<evidence type="ECO:0000256" key="4">
    <source>
        <dbReference type="ARBA" id="ARBA00023242"/>
    </source>
</evidence>
<accession>A0ABR4A3N6</accession>
<dbReference type="InterPro" id="IPR011687">
    <property type="entry name" value="Nop53/GLTSCR2"/>
</dbReference>
<dbReference type="Pfam" id="PF07767">
    <property type="entry name" value="Nop53"/>
    <property type="match status" value="1"/>
</dbReference>
<keyword evidence="3 5" id="KW-0690">Ribosome biogenesis</keyword>
<evidence type="ECO:0000256" key="2">
    <source>
        <dbReference type="ARBA" id="ARBA00018339"/>
    </source>
</evidence>
<sequence>MDRSVEAPNQHKQPSRKGKKAWRKHVDVSDVQLGLEQAREEVIKGGIIAEKPSADLFTLDTIGSEAIQKSYNKVHKPLKADQILAQRSAVPAVDSHKRSGVTDGVIVPSSKRRKTDGVRPQEYERLREVAYGSQSVKDVIKSDDVPGHDPWAVVPEEDDPKFSYLEKKKPIRAPPTLKEAPISLAAGKGEVPAVPAPKPGTSYNPVFQDWDALLTAEGEKEVEAEKKRQREAAREQERIERIATAEKERDNDIQTEDESAWEGFESDYDAAEWLKKRRPERKTPSERNKMKRRKEAERREKREKKEKEKEKQQKQIEEIIKRAKEEAKQKMLMKNGEDGKGEEQQEVDERVLRRRKLGKDVLPEPPLELVLPDELRDSLRLLKPEGNLLRDRFRNILVRGKMETRKPIQQPKKKRRTYTEKWTYKDMEIPT</sequence>
<evidence type="ECO:0000256" key="6">
    <source>
        <dbReference type="SAM" id="MobiDB-lite"/>
    </source>
</evidence>
<feature type="compositionally biased region" description="Acidic residues" evidence="6">
    <location>
        <begin position="253"/>
        <end position="270"/>
    </location>
</feature>
<feature type="compositionally biased region" description="Basic and acidic residues" evidence="6">
    <location>
        <begin position="281"/>
        <end position="316"/>
    </location>
</feature>
<comment type="subcellular location">
    <subcellularLocation>
        <location evidence="5">Nucleus</location>
        <location evidence="5">Nucleolus</location>
    </subcellularLocation>
    <subcellularLocation>
        <location evidence="5">Nucleus</location>
        <location evidence="5">Nucleoplasm</location>
    </subcellularLocation>
</comment>
<comment type="caution">
    <text evidence="7">The sequence shown here is derived from an EMBL/GenBank/DDBJ whole genome shotgun (WGS) entry which is preliminary data.</text>
</comment>
<dbReference type="Proteomes" id="UP001590950">
    <property type="component" value="Unassembled WGS sequence"/>
</dbReference>
<protein>
    <recommendedName>
        <fullName evidence="2 5">Ribosome biogenesis protein NOP53</fullName>
    </recommendedName>
</protein>
<organism evidence="7 8">
    <name type="scientific">Stereocaulon virgatum</name>
    <dbReference type="NCBI Taxonomy" id="373712"/>
    <lineage>
        <taxon>Eukaryota</taxon>
        <taxon>Fungi</taxon>
        <taxon>Dikarya</taxon>
        <taxon>Ascomycota</taxon>
        <taxon>Pezizomycotina</taxon>
        <taxon>Lecanoromycetes</taxon>
        <taxon>OSLEUM clade</taxon>
        <taxon>Lecanoromycetidae</taxon>
        <taxon>Lecanorales</taxon>
        <taxon>Lecanorineae</taxon>
        <taxon>Stereocaulaceae</taxon>
        <taxon>Stereocaulon</taxon>
    </lineage>
</organism>
<comment type="function">
    <text evidence="5">May play a role in ribosome biogenesis.</text>
</comment>
<comment type="similarity">
    <text evidence="1 5">Belongs to the NOP53 family.</text>
</comment>
<dbReference type="EMBL" id="JBEFKJ010000023">
    <property type="protein sequence ID" value="KAL2039941.1"/>
    <property type="molecule type" value="Genomic_DNA"/>
</dbReference>
<proteinExistence type="inferred from homology"/>
<evidence type="ECO:0000313" key="8">
    <source>
        <dbReference type="Proteomes" id="UP001590950"/>
    </source>
</evidence>
<feature type="region of interest" description="Disordered" evidence="6">
    <location>
        <begin position="1"/>
        <end position="24"/>
    </location>
</feature>
<reference evidence="7 8" key="1">
    <citation type="submission" date="2024-09" db="EMBL/GenBank/DDBJ databases">
        <title>Rethinking Asexuality: The Enigmatic Case of Functional Sexual Genes in Lepraria (Stereocaulaceae).</title>
        <authorList>
            <person name="Doellman M."/>
            <person name="Sun Y."/>
            <person name="Barcenas-Pena A."/>
            <person name="Lumbsch H.T."/>
            <person name="Grewe F."/>
        </authorList>
    </citation>
    <scope>NUCLEOTIDE SEQUENCE [LARGE SCALE GENOMIC DNA]</scope>
    <source>
        <strain evidence="7 8">Mercado 3170</strain>
    </source>
</reference>
<evidence type="ECO:0000256" key="1">
    <source>
        <dbReference type="ARBA" id="ARBA00008838"/>
    </source>
</evidence>
<keyword evidence="4 5" id="KW-0539">Nucleus</keyword>
<feature type="compositionally biased region" description="Basic residues" evidence="6">
    <location>
        <begin position="13"/>
        <end position="23"/>
    </location>
</feature>
<dbReference type="PANTHER" id="PTHR14211:SF7">
    <property type="entry name" value="RIBOSOME BIOGENESIS PROTEIN NOP53"/>
    <property type="match status" value="1"/>
</dbReference>
<name>A0ABR4A3N6_9LECA</name>
<dbReference type="PANTHER" id="PTHR14211">
    <property type="entry name" value="GLIOMA SUPPRESSOR CANDIDATE REGION GENE 2"/>
    <property type="match status" value="1"/>
</dbReference>
<evidence type="ECO:0000313" key="7">
    <source>
        <dbReference type="EMBL" id="KAL2039941.1"/>
    </source>
</evidence>
<keyword evidence="8" id="KW-1185">Reference proteome</keyword>
<dbReference type="PIRSF" id="PIRSF017302">
    <property type="entry name" value="Gltscr2"/>
    <property type="match status" value="1"/>
</dbReference>
<evidence type="ECO:0000256" key="3">
    <source>
        <dbReference type="ARBA" id="ARBA00022517"/>
    </source>
</evidence>
<feature type="compositionally biased region" description="Basic and acidic residues" evidence="6">
    <location>
        <begin position="218"/>
        <end position="252"/>
    </location>
</feature>
<feature type="region of interest" description="Disordered" evidence="6">
    <location>
        <begin position="218"/>
        <end position="316"/>
    </location>
</feature>
<feature type="region of interest" description="Disordered" evidence="6">
    <location>
        <begin position="91"/>
        <end position="120"/>
    </location>
</feature>
<gene>
    <name evidence="7" type="ORF">N7G274_007344</name>
</gene>